<evidence type="ECO:0000256" key="6">
    <source>
        <dbReference type="ARBA" id="ARBA00022989"/>
    </source>
</evidence>
<organism evidence="10 12">
    <name type="scientific">Trichococcus ilyis</name>
    <dbReference type="NCBI Taxonomy" id="640938"/>
    <lineage>
        <taxon>Bacteria</taxon>
        <taxon>Bacillati</taxon>
        <taxon>Bacillota</taxon>
        <taxon>Bacilli</taxon>
        <taxon>Lactobacillales</taxon>
        <taxon>Carnobacteriaceae</taxon>
        <taxon>Trichococcus</taxon>
    </lineage>
</organism>
<evidence type="ECO:0000259" key="9">
    <source>
        <dbReference type="PROSITE" id="PS50850"/>
    </source>
</evidence>
<protein>
    <submittedName>
        <fullName evidence="11">MFS transporter, OHS family, lactose permease</fullName>
    </submittedName>
</protein>
<evidence type="ECO:0000256" key="4">
    <source>
        <dbReference type="ARBA" id="ARBA00022519"/>
    </source>
</evidence>
<keyword evidence="7 8" id="KW-0472">Membrane</keyword>
<feature type="transmembrane region" description="Helical" evidence="8">
    <location>
        <begin position="365"/>
        <end position="384"/>
    </location>
</feature>
<keyword evidence="5 8" id="KW-0812">Transmembrane</keyword>
<feature type="transmembrane region" description="Helical" evidence="8">
    <location>
        <begin position="331"/>
        <end position="353"/>
    </location>
</feature>
<evidence type="ECO:0000256" key="7">
    <source>
        <dbReference type="ARBA" id="ARBA00023136"/>
    </source>
</evidence>
<dbReference type="Gene3D" id="1.20.1250.20">
    <property type="entry name" value="MFS general substrate transporter like domains"/>
    <property type="match status" value="2"/>
</dbReference>
<feature type="transmembrane region" description="Helical" evidence="8">
    <location>
        <begin position="12"/>
        <end position="32"/>
    </location>
</feature>
<evidence type="ECO:0000256" key="2">
    <source>
        <dbReference type="ARBA" id="ARBA00022448"/>
    </source>
</evidence>
<evidence type="ECO:0000313" key="12">
    <source>
        <dbReference type="Proteomes" id="UP000076878"/>
    </source>
</evidence>
<feature type="transmembrane region" description="Helical" evidence="8">
    <location>
        <begin position="44"/>
        <end position="63"/>
    </location>
</feature>
<feature type="transmembrane region" description="Helical" evidence="8">
    <location>
        <begin position="99"/>
        <end position="120"/>
    </location>
</feature>
<dbReference type="PANTHER" id="PTHR23522">
    <property type="entry name" value="BLL5896 PROTEIN"/>
    <property type="match status" value="1"/>
</dbReference>
<feature type="transmembrane region" description="Helical" evidence="8">
    <location>
        <begin position="298"/>
        <end position="319"/>
    </location>
</feature>
<evidence type="ECO:0000313" key="10">
    <source>
        <dbReference type="EMBL" id="CZR08236.1"/>
    </source>
</evidence>
<evidence type="ECO:0000313" key="13">
    <source>
        <dbReference type="Proteomes" id="UP000199280"/>
    </source>
</evidence>
<evidence type="ECO:0000256" key="8">
    <source>
        <dbReference type="SAM" id="Phobius"/>
    </source>
</evidence>
<reference evidence="10 12" key="1">
    <citation type="submission" date="2016-02" db="EMBL/GenBank/DDBJ databases">
        <authorList>
            <person name="Wen L."/>
            <person name="He K."/>
            <person name="Yang H."/>
        </authorList>
    </citation>
    <scope>NUCLEOTIDE SEQUENCE [LARGE SCALE GENOMIC DNA]</scope>
    <source>
        <strain evidence="10">Trichococcus_R210</strain>
    </source>
</reference>
<feature type="transmembrane region" description="Helical" evidence="8">
    <location>
        <begin position="275"/>
        <end position="292"/>
    </location>
</feature>
<evidence type="ECO:0000256" key="1">
    <source>
        <dbReference type="ARBA" id="ARBA00004429"/>
    </source>
</evidence>
<dbReference type="InterPro" id="IPR036259">
    <property type="entry name" value="MFS_trans_sf"/>
</dbReference>
<dbReference type="GO" id="GO:0022857">
    <property type="term" value="F:transmembrane transporter activity"/>
    <property type="evidence" value="ECO:0007669"/>
    <property type="project" value="InterPro"/>
</dbReference>
<dbReference type="InterPro" id="IPR020846">
    <property type="entry name" value="MFS_dom"/>
</dbReference>
<gene>
    <name evidence="11" type="ORF">SAMN05216375_12515</name>
    <name evidence="10" type="ORF">TR210_2548</name>
</gene>
<dbReference type="InterPro" id="IPR024989">
    <property type="entry name" value="MFS_assoc_dom"/>
</dbReference>
<feature type="domain" description="Major facilitator superfamily (MFS) profile" evidence="9">
    <location>
        <begin position="208"/>
        <end position="396"/>
    </location>
</feature>
<dbReference type="GO" id="GO:0005886">
    <property type="term" value="C:plasma membrane"/>
    <property type="evidence" value="ECO:0007669"/>
    <property type="project" value="UniProtKB-SubCell"/>
</dbReference>
<dbReference type="AlphaFoldDB" id="A0A143Z8T5"/>
<feature type="transmembrane region" description="Helical" evidence="8">
    <location>
        <begin position="75"/>
        <end position="93"/>
    </location>
</feature>
<keyword evidence="13" id="KW-1185">Reference proteome</keyword>
<dbReference type="STRING" id="640938.TR210_2548"/>
<dbReference type="SUPFAM" id="SSF103473">
    <property type="entry name" value="MFS general substrate transporter"/>
    <property type="match status" value="1"/>
</dbReference>
<comment type="subcellular location">
    <subcellularLocation>
        <location evidence="1">Cell inner membrane</location>
        <topology evidence="1">Multi-pass membrane protein</topology>
    </subcellularLocation>
</comment>
<sequence length="396" mass="43790">MGYFKERLYQQYVILFIFYFMAMAALSSLITVYMRGLGKTGSEISFILILSNIIALIIQGMIGYSNEKWGTRKTVTIYVLVSSVISCGLFFFTDNWLFGIVYGLANAITLGLGPLFDVLAANSPYRFGQIRLWGTVGYAGGQQIAGIIYDFLSPKSIFVLYLVLYLLSIVFLYLLPQPAEPAASPQPASGKKDEAAGGNTIKNIFQNKLFITYLLLAFIIFGTNMINTSYLPLLLTDTGAPVAIVSTTLTVALFAEVIAMGLSHRFMDHFTNKQLLLGVLFLSGTEYLINFLSHDFLVLSIATVLTKFFASGTFIMLNIKMVSTLLNRKLIATGTAVVAMLSRNVGTIFFQLMAGPIIDNIGLNYLYLVLFLFTIIAFVIALLFKVPAQPKERLFS</sequence>
<feature type="transmembrane region" description="Helical" evidence="8">
    <location>
        <begin position="158"/>
        <end position="175"/>
    </location>
</feature>
<proteinExistence type="predicted"/>
<dbReference type="RefSeq" id="WP_068624367.1">
    <property type="nucleotide sequence ID" value="NZ_FJNB01000024.1"/>
</dbReference>
<name>A0A143Z8T5_9LACT</name>
<dbReference type="EMBL" id="FJNB01000024">
    <property type="protein sequence ID" value="CZR08236.1"/>
    <property type="molecule type" value="Genomic_DNA"/>
</dbReference>
<dbReference type="PANTHER" id="PTHR23522:SF10">
    <property type="entry name" value="3-PHENYLPROPIONIC ACID TRANSPORTER-RELATED"/>
    <property type="match status" value="1"/>
</dbReference>
<reference evidence="11 13" key="2">
    <citation type="submission" date="2016-10" db="EMBL/GenBank/DDBJ databases">
        <authorList>
            <person name="Varghese N."/>
            <person name="Submissions S."/>
        </authorList>
    </citation>
    <scope>NUCLEOTIDE SEQUENCE [LARGE SCALE GENOMIC DNA]</scope>
    <source>
        <strain evidence="11 13">DSM 22150</strain>
    </source>
</reference>
<evidence type="ECO:0000313" key="11">
    <source>
        <dbReference type="EMBL" id="SEJ75762.1"/>
    </source>
</evidence>
<keyword evidence="2" id="KW-0813">Transport</keyword>
<evidence type="ECO:0000256" key="3">
    <source>
        <dbReference type="ARBA" id="ARBA00022475"/>
    </source>
</evidence>
<feature type="transmembrane region" description="Helical" evidence="8">
    <location>
        <begin position="210"/>
        <end position="230"/>
    </location>
</feature>
<dbReference type="Proteomes" id="UP000199280">
    <property type="component" value="Unassembled WGS sequence"/>
</dbReference>
<dbReference type="PROSITE" id="PS50850">
    <property type="entry name" value="MFS"/>
    <property type="match status" value="1"/>
</dbReference>
<dbReference type="Proteomes" id="UP000076878">
    <property type="component" value="Unassembled WGS sequence"/>
</dbReference>
<dbReference type="OrthoDB" id="1650886at2"/>
<keyword evidence="3" id="KW-1003">Cell membrane</keyword>
<keyword evidence="4" id="KW-0997">Cell inner membrane</keyword>
<accession>A0A143Z8T5</accession>
<evidence type="ECO:0000256" key="5">
    <source>
        <dbReference type="ARBA" id="ARBA00022692"/>
    </source>
</evidence>
<dbReference type="Pfam" id="PF12832">
    <property type="entry name" value="MFS_1_like"/>
    <property type="match status" value="1"/>
</dbReference>
<feature type="transmembrane region" description="Helical" evidence="8">
    <location>
        <begin position="242"/>
        <end position="263"/>
    </location>
</feature>
<feature type="transmembrane region" description="Helical" evidence="8">
    <location>
        <begin position="132"/>
        <end position="152"/>
    </location>
</feature>
<dbReference type="EMBL" id="FNYT01000025">
    <property type="protein sequence ID" value="SEJ75762.1"/>
    <property type="molecule type" value="Genomic_DNA"/>
</dbReference>
<keyword evidence="6 8" id="KW-1133">Transmembrane helix</keyword>